<keyword evidence="1" id="KW-0812">Transmembrane</keyword>
<organism evidence="2 3">
    <name type="scientific">Genlisea aurea</name>
    <dbReference type="NCBI Taxonomy" id="192259"/>
    <lineage>
        <taxon>Eukaryota</taxon>
        <taxon>Viridiplantae</taxon>
        <taxon>Streptophyta</taxon>
        <taxon>Embryophyta</taxon>
        <taxon>Tracheophyta</taxon>
        <taxon>Spermatophyta</taxon>
        <taxon>Magnoliopsida</taxon>
        <taxon>eudicotyledons</taxon>
        <taxon>Gunneridae</taxon>
        <taxon>Pentapetalae</taxon>
        <taxon>asterids</taxon>
        <taxon>lamiids</taxon>
        <taxon>Lamiales</taxon>
        <taxon>Lentibulariaceae</taxon>
        <taxon>Genlisea</taxon>
    </lineage>
</organism>
<gene>
    <name evidence="2" type="ORF">M569_12212</name>
</gene>
<protein>
    <submittedName>
        <fullName evidence="2">Uncharacterized protein</fullName>
    </submittedName>
</protein>
<evidence type="ECO:0000313" key="2">
    <source>
        <dbReference type="EMBL" id="EPS62578.1"/>
    </source>
</evidence>
<feature type="transmembrane region" description="Helical" evidence="1">
    <location>
        <begin position="103"/>
        <end position="126"/>
    </location>
</feature>
<dbReference type="EMBL" id="AUSU01006046">
    <property type="protein sequence ID" value="EPS62578.1"/>
    <property type="molecule type" value="Genomic_DNA"/>
</dbReference>
<reference evidence="2 3" key="1">
    <citation type="journal article" date="2013" name="BMC Genomics">
        <title>The miniature genome of a carnivorous plant Genlisea aurea contains a low number of genes and short non-coding sequences.</title>
        <authorList>
            <person name="Leushkin E.V."/>
            <person name="Sutormin R.A."/>
            <person name="Nabieva E.R."/>
            <person name="Penin A.A."/>
            <person name="Kondrashov A.S."/>
            <person name="Logacheva M.D."/>
        </authorList>
    </citation>
    <scope>NUCLEOTIDE SEQUENCE [LARGE SCALE GENOMIC DNA]</scope>
</reference>
<feature type="transmembrane region" description="Helical" evidence="1">
    <location>
        <begin position="60"/>
        <end position="83"/>
    </location>
</feature>
<keyword evidence="1" id="KW-0472">Membrane</keyword>
<sequence length="178" mass="20059">MDLRGGGTGKVAGRETLAFFFSTSNADAKKSRRLHRRKEEFISIASRVTRFLILRRKTCSLALISLAVVGVFAIVIDCCWVAVENNQFWVIRSFLGVRYFVLGFFEISGGLNLDISSGVAAIVELWSIFRVLRPMRTHFPLDYSKEQQHKSNSINPQPWLQVERGKLANLDAHSPSSV</sequence>
<accession>S8DIF6</accession>
<dbReference type="AlphaFoldDB" id="S8DIF6"/>
<dbReference type="Proteomes" id="UP000015453">
    <property type="component" value="Unassembled WGS sequence"/>
</dbReference>
<comment type="caution">
    <text evidence="2">The sequence shown here is derived from an EMBL/GenBank/DDBJ whole genome shotgun (WGS) entry which is preliminary data.</text>
</comment>
<keyword evidence="1" id="KW-1133">Transmembrane helix</keyword>
<evidence type="ECO:0000313" key="3">
    <source>
        <dbReference type="Proteomes" id="UP000015453"/>
    </source>
</evidence>
<evidence type="ECO:0000256" key="1">
    <source>
        <dbReference type="SAM" id="Phobius"/>
    </source>
</evidence>
<proteinExistence type="predicted"/>
<keyword evidence="3" id="KW-1185">Reference proteome</keyword>
<name>S8DIF6_9LAMI</name>